<dbReference type="Proteomes" id="UP001167796">
    <property type="component" value="Unassembled WGS sequence"/>
</dbReference>
<protein>
    <recommendedName>
        <fullName evidence="1">Gliding motility-associated protein GldM first immunoglobulin-like domain-containing protein</fullName>
    </recommendedName>
</protein>
<comment type="caution">
    <text evidence="2">The sequence shown here is derived from an EMBL/GenBank/DDBJ whole genome shotgun (WGS) entry which is preliminary data.</text>
</comment>
<name>A0ABT9AHC5_9BACT</name>
<dbReference type="InterPro" id="IPR048405">
    <property type="entry name" value="GldM_Ig-like-1"/>
</dbReference>
<proteinExistence type="predicted"/>
<evidence type="ECO:0000313" key="2">
    <source>
        <dbReference type="EMBL" id="MDO7849278.1"/>
    </source>
</evidence>
<evidence type="ECO:0000259" key="1">
    <source>
        <dbReference type="Pfam" id="PF21601"/>
    </source>
</evidence>
<reference evidence="2" key="1">
    <citation type="submission" date="2023-07" db="EMBL/GenBank/DDBJ databases">
        <authorList>
            <person name="Kim M.K."/>
        </authorList>
    </citation>
    <scope>NUCLEOTIDE SEQUENCE</scope>
    <source>
        <strain evidence="2">M29</strain>
    </source>
</reference>
<sequence length="318" mass="35622">MRAQIQLIAFILLAGISLAFGWNIYKAQIRQEKLIAEASVLGNYMSAYSQQSEKAADIMSQRIGYLVYKNRSQTRDQAVLHQAEQIVDRADAMADSLGGLSLLLGLTDARPTSTRIPYLTCDFPSGLDNRGLKLLAQHLDRYVAFIRRYVPHAHSLTRPAEPLLEPACFSVYYFQNAPEASARATLERLIAEVRRYEVDALSVQAQKVSSNCICFDRLAAVAVPASSTIEPGGIYEAQLLLAESFSQFYYKQMSVNGRKVQRFENEQGLVEIPIPKSAGSRADTLRAEWQGLIQARLYPADSTWRLTVPFWVLNRPTP</sequence>
<dbReference type="EMBL" id="JAUQSX010000015">
    <property type="protein sequence ID" value="MDO7849278.1"/>
    <property type="molecule type" value="Genomic_DNA"/>
</dbReference>
<accession>A0ABT9AHC5</accession>
<evidence type="ECO:0000313" key="3">
    <source>
        <dbReference type="Proteomes" id="UP001167796"/>
    </source>
</evidence>
<dbReference type="RefSeq" id="WP_305013946.1">
    <property type="nucleotide sequence ID" value="NZ_JAUQSX010000015.1"/>
</dbReference>
<dbReference type="Pfam" id="PF21601">
    <property type="entry name" value="GldM_2nd"/>
    <property type="match status" value="1"/>
</dbReference>
<gene>
    <name evidence="2" type="ORF">Q5H92_23140</name>
</gene>
<keyword evidence="3" id="KW-1185">Reference proteome</keyword>
<feature type="domain" description="Gliding motility-associated protein GldM first immunoglobulin-like" evidence="1">
    <location>
        <begin position="213"/>
        <end position="293"/>
    </location>
</feature>
<organism evidence="2 3">
    <name type="scientific">Hymenobacter mellowenesis</name>
    <dbReference type="NCBI Taxonomy" id="3063995"/>
    <lineage>
        <taxon>Bacteria</taxon>
        <taxon>Pseudomonadati</taxon>
        <taxon>Bacteroidota</taxon>
        <taxon>Cytophagia</taxon>
        <taxon>Cytophagales</taxon>
        <taxon>Hymenobacteraceae</taxon>
        <taxon>Hymenobacter</taxon>
    </lineage>
</organism>